<dbReference type="GO" id="GO:0005737">
    <property type="term" value="C:cytoplasm"/>
    <property type="evidence" value="ECO:0007669"/>
    <property type="project" value="UniProtKB-SubCell"/>
</dbReference>
<dbReference type="PANTHER" id="PTHR30560">
    <property type="entry name" value="TRIGGER FACTOR CHAPERONE AND PEPTIDYL-PROLYL CIS/TRANS ISOMERASE"/>
    <property type="match status" value="1"/>
</dbReference>
<feature type="domain" description="PPIase FKBP-type" evidence="14">
    <location>
        <begin position="162"/>
        <end position="214"/>
    </location>
</feature>
<dbReference type="InterPro" id="IPR008881">
    <property type="entry name" value="Trigger_fac_ribosome-bd_bac"/>
</dbReference>
<dbReference type="Gene3D" id="1.10.3120.10">
    <property type="entry name" value="Trigger factor, C-terminal domain"/>
    <property type="match status" value="1"/>
</dbReference>
<reference evidence="15 16" key="1">
    <citation type="submission" date="2019-07" db="EMBL/GenBank/DDBJ databases">
        <title>Microbispora hainanensis DSM 45428.</title>
        <authorList>
            <person name="Thawai C."/>
        </authorList>
    </citation>
    <scope>NUCLEOTIDE SEQUENCE [LARGE SCALE GENOMIC DNA]</scope>
    <source>
        <strain evidence="15 16">DSM 45428</strain>
    </source>
</reference>
<dbReference type="EC" id="5.2.1.8" evidence="3 11"/>
<dbReference type="GO" id="GO:0051083">
    <property type="term" value="P:'de novo' cotranslational protein folding"/>
    <property type="evidence" value="ECO:0007669"/>
    <property type="project" value="TreeGrafter"/>
</dbReference>
<dbReference type="InterPro" id="IPR046357">
    <property type="entry name" value="PPIase_dom_sf"/>
</dbReference>
<dbReference type="RefSeq" id="WP_142624586.1">
    <property type="nucleotide sequence ID" value="NZ_VIRM01000065.1"/>
</dbReference>
<evidence type="ECO:0000259" key="14">
    <source>
        <dbReference type="PROSITE" id="PS50059"/>
    </source>
</evidence>
<dbReference type="GO" id="GO:0003755">
    <property type="term" value="F:peptidyl-prolyl cis-trans isomerase activity"/>
    <property type="evidence" value="ECO:0007669"/>
    <property type="project" value="UniProtKB-UniRule"/>
</dbReference>
<dbReference type="Proteomes" id="UP000316541">
    <property type="component" value="Unassembled WGS sequence"/>
</dbReference>
<gene>
    <name evidence="11" type="primary">tig</name>
    <name evidence="15" type="ORF">FLX08_35180</name>
</gene>
<keyword evidence="11" id="KW-0963">Cytoplasm</keyword>
<keyword evidence="6 11" id="KW-0697">Rotamase</keyword>
<keyword evidence="7 11" id="KW-0143">Chaperone</keyword>
<evidence type="ECO:0000256" key="7">
    <source>
        <dbReference type="ARBA" id="ARBA00023186"/>
    </source>
</evidence>
<protein>
    <recommendedName>
        <fullName evidence="4 11">Trigger factor</fullName>
        <shortName evidence="11">TF</shortName>
        <ecNumber evidence="3 11">5.2.1.8</ecNumber>
    </recommendedName>
    <alternativeName>
        <fullName evidence="10 11">PPIase</fullName>
    </alternativeName>
</protein>
<evidence type="ECO:0000256" key="1">
    <source>
        <dbReference type="ARBA" id="ARBA00000971"/>
    </source>
</evidence>
<dbReference type="HAMAP" id="MF_00303">
    <property type="entry name" value="Trigger_factor_Tig"/>
    <property type="match status" value="1"/>
</dbReference>
<evidence type="ECO:0000256" key="12">
    <source>
        <dbReference type="PROSITE-ProRule" id="PRU00277"/>
    </source>
</evidence>
<dbReference type="Pfam" id="PF05697">
    <property type="entry name" value="Trigger_N"/>
    <property type="match status" value="1"/>
</dbReference>
<dbReference type="GO" id="GO:0043335">
    <property type="term" value="P:protein unfolding"/>
    <property type="evidence" value="ECO:0007669"/>
    <property type="project" value="TreeGrafter"/>
</dbReference>
<dbReference type="Gene3D" id="3.30.70.1050">
    <property type="entry name" value="Trigger factor ribosome-binding domain"/>
    <property type="match status" value="1"/>
</dbReference>
<dbReference type="PANTHER" id="PTHR30560:SF3">
    <property type="entry name" value="TRIGGER FACTOR-LIKE PROTEIN TIG, CHLOROPLASTIC"/>
    <property type="match status" value="1"/>
</dbReference>
<dbReference type="PIRSF" id="PIRSF003095">
    <property type="entry name" value="Trigger_factor"/>
    <property type="match status" value="1"/>
</dbReference>
<keyword evidence="9 11" id="KW-0131">Cell cycle</keyword>
<dbReference type="InterPro" id="IPR001179">
    <property type="entry name" value="PPIase_FKBP_dom"/>
</dbReference>
<comment type="subcellular location">
    <subcellularLocation>
        <location evidence="11">Cytoplasm</location>
    </subcellularLocation>
    <text evidence="11">About half TF is bound to the ribosome near the polypeptide exit tunnel while the other half is free in the cytoplasm.</text>
</comment>
<evidence type="ECO:0000313" key="15">
    <source>
        <dbReference type="EMBL" id="TQS13317.1"/>
    </source>
</evidence>
<comment type="domain">
    <text evidence="11">Consists of 3 domains; the N-terminus binds the ribosome, the middle domain has PPIase activity, while the C-terminus has intrinsic chaperone activity on its own.</text>
</comment>
<evidence type="ECO:0000256" key="6">
    <source>
        <dbReference type="ARBA" id="ARBA00023110"/>
    </source>
</evidence>
<dbReference type="InterPro" id="IPR036611">
    <property type="entry name" value="Trigger_fac_ribosome-bd_sf"/>
</dbReference>
<keyword evidence="5 11" id="KW-0132">Cell division</keyword>
<dbReference type="NCBIfam" id="TIGR00115">
    <property type="entry name" value="tig"/>
    <property type="match status" value="1"/>
</dbReference>
<sequence length="464" mass="50996">MKTAVEELSPTRVKLTVEVPFKELEPSLQAAYKKVAQQVRVPGFRPGKVPARIIEQRFGRAVVLEETLNDALPKLYGQAVDETDVFPVSQPEIEVTKIEDGEQVEFTAEVDIRPAFDVPDYQGAEVVVDPAEVTDEDIDTQLEALRQRFATLTGVERPAQNGDYVVMDLRAEIDGRNLDEQQAADVSYEVGAGSVLEGLDDALQGMAAGDEKTFRTTLVGGENAGEEADVIINVKSVKEKVLPELDDEFAQLASEFDTLDELKDSIRQQVRRNKLVDQVVQSREKALDALLEKIDIPLPESALQAEIDARKHNLEHQIAESGLSREAYLRLQQTTEEELFAEYEATSAKALKSGFVLDKIVKAEEIGVSEQELTDFVVRRAMQMGVAPNTLAQHLADNNQLPLAMMEIVREKAKTLIGDAAKVTDTAGNEVDIKAIYAELNPEQEAVGVEEAGAGEPADEAKES</sequence>
<evidence type="ECO:0000256" key="8">
    <source>
        <dbReference type="ARBA" id="ARBA00023235"/>
    </source>
</evidence>
<dbReference type="GO" id="GO:0051301">
    <property type="term" value="P:cell division"/>
    <property type="evidence" value="ECO:0007669"/>
    <property type="project" value="UniProtKB-KW"/>
</dbReference>
<dbReference type="SUPFAM" id="SSF54534">
    <property type="entry name" value="FKBP-like"/>
    <property type="match status" value="1"/>
</dbReference>
<evidence type="ECO:0000256" key="5">
    <source>
        <dbReference type="ARBA" id="ARBA00022618"/>
    </source>
</evidence>
<dbReference type="AlphaFoldDB" id="A0A544Y988"/>
<dbReference type="Gene3D" id="3.10.50.40">
    <property type="match status" value="1"/>
</dbReference>
<name>A0A544Y988_9ACTN</name>
<evidence type="ECO:0000256" key="10">
    <source>
        <dbReference type="ARBA" id="ARBA00029986"/>
    </source>
</evidence>
<evidence type="ECO:0000256" key="13">
    <source>
        <dbReference type="RuleBase" id="RU003914"/>
    </source>
</evidence>
<dbReference type="SUPFAM" id="SSF102735">
    <property type="entry name" value="Trigger factor ribosome-binding domain"/>
    <property type="match status" value="1"/>
</dbReference>
<comment type="catalytic activity">
    <reaction evidence="1 11 12">
        <text>[protein]-peptidylproline (omega=180) = [protein]-peptidylproline (omega=0)</text>
        <dbReference type="Rhea" id="RHEA:16237"/>
        <dbReference type="Rhea" id="RHEA-COMP:10747"/>
        <dbReference type="Rhea" id="RHEA-COMP:10748"/>
        <dbReference type="ChEBI" id="CHEBI:83833"/>
        <dbReference type="ChEBI" id="CHEBI:83834"/>
        <dbReference type="EC" id="5.2.1.8"/>
    </reaction>
</comment>
<dbReference type="InterPro" id="IPR008880">
    <property type="entry name" value="Trigger_fac_C"/>
</dbReference>
<evidence type="ECO:0000256" key="3">
    <source>
        <dbReference type="ARBA" id="ARBA00013194"/>
    </source>
</evidence>
<dbReference type="GO" id="GO:0015031">
    <property type="term" value="P:protein transport"/>
    <property type="evidence" value="ECO:0007669"/>
    <property type="project" value="UniProtKB-UniRule"/>
</dbReference>
<dbReference type="Pfam" id="PF05698">
    <property type="entry name" value="Trigger_C"/>
    <property type="match status" value="1"/>
</dbReference>
<dbReference type="InterPro" id="IPR005215">
    <property type="entry name" value="Trig_fac"/>
</dbReference>
<evidence type="ECO:0000256" key="4">
    <source>
        <dbReference type="ARBA" id="ARBA00016902"/>
    </source>
</evidence>
<evidence type="ECO:0000256" key="9">
    <source>
        <dbReference type="ARBA" id="ARBA00023306"/>
    </source>
</evidence>
<accession>A0A544Y988</accession>
<comment type="function">
    <text evidence="11">Involved in protein export. Acts as a chaperone by maintaining the newly synthesized protein in an open conformation. Functions as a peptidyl-prolyl cis-trans isomerase.</text>
</comment>
<proteinExistence type="inferred from homology"/>
<evidence type="ECO:0000313" key="16">
    <source>
        <dbReference type="Proteomes" id="UP000316541"/>
    </source>
</evidence>
<evidence type="ECO:0000256" key="11">
    <source>
        <dbReference type="HAMAP-Rule" id="MF_00303"/>
    </source>
</evidence>
<organism evidence="15 16">
    <name type="scientific">Microbispora hainanensis</name>
    <dbReference type="NCBI Taxonomy" id="568844"/>
    <lineage>
        <taxon>Bacteria</taxon>
        <taxon>Bacillati</taxon>
        <taxon>Actinomycetota</taxon>
        <taxon>Actinomycetes</taxon>
        <taxon>Streptosporangiales</taxon>
        <taxon>Streptosporangiaceae</taxon>
        <taxon>Microbispora</taxon>
    </lineage>
</organism>
<comment type="similarity">
    <text evidence="2 11 13">Belongs to the FKBP-type PPIase family. Tig subfamily.</text>
</comment>
<dbReference type="Pfam" id="PF00254">
    <property type="entry name" value="FKBP_C"/>
    <property type="match status" value="1"/>
</dbReference>
<dbReference type="GO" id="GO:0044183">
    <property type="term" value="F:protein folding chaperone"/>
    <property type="evidence" value="ECO:0007669"/>
    <property type="project" value="TreeGrafter"/>
</dbReference>
<keyword evidence="8 11" id="KW-0413">Isomerase</keyword>
<dbReference type="SUPFAM" id="SSF109998">
    <property type="entry name" value="Triger factor/SurA peptide-binding domain-like"/>
    <property type="match status" value="1"/>
</dbReference>
<dbReference type="GO" id="GO:0043022">
    <property type="term" value="F:ribosome binding"/>
    <property type="evidence" value="ECO:0007669"/>
    <property type="project" value="TreeGrafter"/>
</dbReference>
<dbReference type="PROSITE" id="PS50059">
    <property type="entry name" value="FKBP_PPIASE"/>
    <property type="match status" value="1"/>
</dbReference>
<comment type="caution">
    <text evidence="15">The sequence shown here is derived from an EMBL/GenBank/DDBJ whole genome shotgun (WGS) entry which is preliminary data.</text>
</comment>
<evidence type="ECO:0000256" key="2">
    <source>
        <dbReference type="ARBA" id="ARBA00005464"/>
    </source>
</evidence>
<dbReference type="InterPro" id="IPR037041">
    <property type="entry name" value="Trigger_fac_C_sf"/>
</dbReference>
<dbReference type="EMBL" id="VIRM01000065">
    <property type="protein sequence ID" value="TQS13317.1"/>
    <property type="molecule type" value="Genomic_DNA"/>
</dbReference>
<dbReference type="InterPro" id="IPR027304">
    <property type="entry name" value="Trigger_fact/SurA_dom_sf"/>
</dbReference>